<evidence type="ECO:0000256" key="10">
    <source>
        <dbReference type="ARBA" id="ARBA00022832"/>
    </source>
</evidence>
<comment type="cofactor">
    <cofactor evidence="1 18">
        <name>heme</name>
        <dbReference type="ChEBI" id="CHEBI:30413"/>
    </cofactor>
</comment>
<keyword evidence="8" id="KW-0812">Transmembrane</keyword>
<dbReference type="InterPro" id="IPR036400">
    <property type="entry name" value="Cyt_B5-like_heme/steroid_sf"/>
</dbReference>
<comment type="similarity">
    <text evidence="4">Belongs to the fatty acid desaturase type 1 family.</text>
</comment>
<dbReference type="PROSITE" id="PS50255">
    <property type="entry name" value="CYTOCHROME_B5_2"/>
    <property type="match status" value="1"/>
</dbReference>
<dbReference type="OrthoDB" id="10029320at2759"/>
<keyword evidence="14" id="KW-0503">Monooxygenase</keyword>
<dbReference type="PANTHER" id="PTHR24305">
    <property type="entry name" value="CYTOCHROME P450"/>
    <property type="match status" value="1"/>
</dbReference>
<evidence type="ECO:0000256" key="5">
    <source>
        <dbReference type="ARBA" id="ARBA00010617"/>
    </source>
</evidence>
<keyword evidence="15" id="KW-0443">Lipid metabolism</keyword>
<dbReference type="InterPro" id="IPR001522">
    <property type="entry name" value="FADS-1_CS"/>
</dbReference>
<comment type="caution">
    <text evidence="20">The sequence shown here is derived from an EMBL/GenBank/DDBJ whole genome shotgun (WGS) entry which is preliminary data.</text>
</comment>
<sequence length="898" mass="102645">MTGPSLNTFLRQAYELTWEHCVPLIALSLISAFAIYRTIIYPLYVSPLRHIPGPPLFPTPPWYNPFAWITAPIKGQFPAIINGEAGIPQRAWFKQHGGDKGVVRVVGPLGIERLMFLSPEACERVLVREWTEYPRPEFLQSILGLVTGYGLLTVEKNDHRQMRRMMNPAFSLPNLTSQMDKYHEAIDSLLRVFTGQIISARHPDEGVVLPMYEWMSKVTLDIICNTAFAYDSNSLHDPHNDLAFAYEKMIALQSGPNSAWLIGLVSIPGFTQYIGSKFAWRTRRLLAMIPGFRDLAVVVESMHKIREISREMLEEKLRESHATEMEQERKKDIMSLLVRARKESLESEPMGYSLSDEAMMDQVLTFLGAGHETTASGLAWTLYLLALNKEAQDKLREEVTPILAADSRPEYRTLKELQWLDCVVMESLRVLPPVPMTFRKTGNADYLDGVYVPKNTILYIPIRVINTWQAIWGPDAEEFRPERWLNLPKSYHSQYSLMSFIVGPHACIGKTMAIIEMKTVLASLIANFEFDLAYEGQIPKPTAMITMKPKDNMPLRIRRVQPLGAGAAQHDIEWWCYRHRVHHRYTDTELDPYGAPQGLWHSHAGWLLFLPRHEIGVADISDLRKDPVVQWQRRHYAILVLLVSIIVPGIIPYLCWGENISGCVVYAVTFRICYLYHITFSVNSLAHWLGEASYDDKKTSRDHLFTALVTLGEGYHNFHHQFPMDYRNGVKWYQYDPTKWFIWACQKLGLASNLKVFPENEIQKSELTMQLKKLKEKQDGIDWPTITSDLPVIDWENFQAQSTTRPLIVIAGFIHDVSGFIDEHPGGSALLARKIGQDATAAFFGGVYDHSNNAHNTMHTLKAGIVNIQCEVNANVIEEECMIEKTFRKSCRNRLLSL</sequence>
<evidence type="ECO:0000256" key="16">
    <source>
        <dbReference type="ARBA" id="ARBA00023136"/>
    </source>
</evidence>
<evidence type="ECO:0000256" key="8">
    <source>
        <dbReference type="ARBA" id="ARBA00022692"/>
    </source>
</evidence>
<evidence type="ECO:0000256" key="11">
    <source>
        <dbReference type="ARBA" id="ARBA00022989"/>
    </source>
</evidence>
<dbReference type="AlphaFoldDB" id="A0A8H5FSR0"/>
<dbReference type="InterPro" id="IPR001199">
    <property type="entry name" value="Cyt_B5-like_heme/steroid-bd"/>
</dbReference>
<dbReference type="Pfam" id="PF00487">
    <property type="entry name" value="FA_desaturase"/>
    <property type="match status" value="1"/>
</dbReference>
<dbReference type="Gene3D" id="3.10.120.10">
    <property type="entry name" value="Cytochrome b5-like heme/steroid binding domain"/>
    <property type="match status" value="1"/>
</dbReference>
<dbReference type="InterPro" id="IPR018506">
    <property type="entry name" value="Cyt_B5_heme-BS"/>
</dbReference>
<dbReference type="SMART" id="SM01117">
    <property type="entry name" value="Cyt-b5"/>
    <property type="match status" value="1"/>
</dbReference>
<dbReference type="InterPro" id="IPR036396">
    <property type="entry name" value="Cyt_P450_sf"/>
</dbReference>
<keyword evidence="17" id="KW-0275">Fatty acid biosynthesis</keyword>
<dbReference type="InterPro" id="IPR050121">
    <property type="entry name" value="Cytochrome_P450_monoxygenase"/>
</dbReference>
<protein>
    <recommendedName>
        <fullName evidence="19">Cytochrome b5 heme-binding domain-containing protein</fullName>
    </recommendedName>
</protein>
<dbReference type="PROSITE" id="PS00476">
    <property type="entry name" value="FATTY_ACID_DESATUR_1"/>
    <property type="match status" value="1"/>
</dbReference>
<dbReference type="PRINTS" id="PR00385">
    <property type="entry name" value="P450"/>
</dbReference>
<evidence type="ECO:0000313" key="20">
    <source>
        <dbReference type="EMBL" id="KAF5348295.1"/>
    </source>
</evidence>
<feature type="binding site" description="axial binding residue" evidence="18">
    <location>
        <position position="507"/>
    </location>
    <ligand>
        <name>heme</name>
        <dbReference type="ChEBI" id="CHEBI:30413"/>
    </ligand>
    <ligandPart>
        <name>Fe</name>
        <dbReference type="ChEBI" id="CHEBI:18248"/>
    </ligandPart>
</feature>
<keyword evidence="11" id="KW-1133">Transmembrane helix</keyword>
<comment type="pathway">
    <text evidence="3">Secondary metabolite biosynthesis; terpenoid biosynthesis.</text>
</comment>
<evidence type="ECO:0000256" key="14">
    <source>
        <dbReference type="ARBA" id="ARBA00023033"/>
    </source>
</evidence>
<evidence type="ECO:0000313" key="21">
    <source>
        <dbReference type="Proteomes" id="UP000559027"/>
    </source>
</evidence>
<keyword evidence="13 18" id="KW-0408">Iron</keyword>
<evidence type="ECO:0000256" key="9">
    <source>
        <dbReference type="ARBA" id="ARBA00022723"/>
    </source>
</evidence>
<evidence type="ECO:0000256" key="12">
    <source>
        <dbReference type="ARBA" id="ARBA00023002"/>
    </source>
</evidence>
<dbReference type="GO" id="GO:0004497">
    <property type="term" value="F:monooxygenase activity"/>
    <property type="evidence" value="ECO:0007669"/>
    <property type="project" value="UniProtKB-KW"/>
</dbReference>
<evidence type="ECO:0000256" key="2">
    <source>
        <dbReference type="ARBA" id="ARBA00004141"/>
    </source>
</evidence>
<dbReference type="InterPro" id="IPR002401">
    <property type="entry name" value="Cyt_P450_E_grp-I"/>
</dbReference>
<keyword evidence="12" id="KW-0560">Oxidoreductase</keyword>
<dbReference type="GO" id="GO:0006633">
    <property type="term" value="P:fatty acid biosynthetic process"/>
    <property type="evidence" value="ECO:0007669"/>
    <property type="project" value="UniProtKB-KW"/>
</dbReference>
<dbReference type="Gene3D" id="1.10.630.10">
    <property type="entry name" value="Cytochrome P450"/>
    <property type="match status" value="1"/>
</dbReference>
<proteinExistence type="inferred from homology"/>
<dbReference type="GO" id="GO:0016717">
    <property type="term" value="F:oxidoreductase activity, acting on paired donors, with oxidation of a pair of donors resulting in the reduction of molecular oxygen to two molecules of water"/>
    <property type="evidence" value="ECO:0007669"/>
    <property type="project" value="InterPro"/>
</dbReference>
<evidence type="ECO:0000256" key="1">
    <source>
        <dbReference type="ARBA" id="ARBA00001971"/>
    </source>
</evidence>
<keyword evidence="10" id="KW-0276">Fatty acid metabolism</keyword>
<dbReference type="Pfam" id="PF00067">
    <property type="entry name" value="p450"/>
    <property type="match status" value="1"/>
</dbReference>
<evidence type="ECO:0000256" key="13">
    <source>
        <dbReference type="ARBA" id="ARBA00023004"/>
    </source>
</evidence>
<evidence type="ECO:0000256" key="4">
    <source>
        <dbReference type="ARBA" id="ARBA00009295"/>
    </source>
</evidence>
<dbReference type="PANTHER" id="PTHR24305:SF166">
    <property type="entry name" value="CYTOCHROME P450 12A4, MITOCHONDRIAL-RELATED"/>
    <property type="match status" value="1"/>
</dbReference>
<keyword evidence="16" id="KW-0472">Membrane</keyword>
<evidence type="ECO:0000256" key="15">
    <source>
        <dbReference type="ARBA" id="ARBA00023098"/>
    </source>
</evidence>
<comment type="subcellular location">
    <subcellularLocation>
        <location evidence="2">Membrane</location>
        <topology evidence="2">Multi-pass membrane protein</topology>
    </subcellularLocation>
</comment>
<keyword evidence="6" id="KW-0444">Lipid biosynthesis</keyword>
<feature type="domain" description="Cytochrome b5 heme-binding" evidence="19">
    <location>
        <begin position="808"/>
        <end position="867"/>
    </location>
</feature>
<dbReference type="InterPro" id="IPR005804">
    <property type="entry name" value="FA_desaturase_dom"/>
</dbReference>
<dbReference type="PROSITE" id="PS00191">
    <property type="entry name" value="CYTOCHROME_B5_1"/>
    <property type="match status" value="1"/>
</dbReference>
<dbReference type="SUPFAM" id="SSF55856">
    <property type="entry name" value="Cytochrome b5-like heme/steroid binding domain"/>
    <property type="match status" value="1"/>
</dbReference>
<reference evidence="20 21" key="1">
    <citation type="journal article" date="2020" name="ISME J.">
        <title>Uncovering the hidden diversity of litter-decomposition mechanisms in mushroom-forming fungi.</title>
        <authorList>
            <person name="Floudas D."/>
            <person name="Bentzer J."/>
            <person name="Ahren D."/>
            <person name="Johansson T."/>
            <person name="Persson P."/>
            <person name="Tunlid A."/>
        </authorList>
    </citation>
    <scope>NUCLEOTIDE SEQUENCE [LARGE SCALE GENOMIC DNA]</scope>
    <source>
        <strain evidence="20 21">CBS 146.42</strain>
    </source>
</reference>
<evidence type="ECO:0000256" key="18">
    <source>
        <dbReference type="PIRSR" id="PIRSR602401-1"/>
    </source>
</evidence>
<accession>A0A8H5FSR0</accession>
<evidence type="ECO:0000256" key="7">
    <source>
        <dbReference type="ARBA" id="ARBA00022617"/>
    </source>
</evidence>
<keyword evidence="7 18" id="KW-0349">Heme</keyword>
<comment type="similarity">
    <text evidence="5">Belongs to the cytochrome P450 family.</text>
</comment>
<dbReference type="GO" id="GO:0020037">
    <property type="term" value="F:heme binding"/>
    <property type="evidence" value="ECO:0007669"/>
    <property type="project" value="InterPro"/>
</dbReference>
<organism evidence="20 21">
    <name type="scientific">Leucocoprinus leucothites</name>
    <dbReference type="NCBI Taxonomy" id="201217"/>
    <lineage>
        <taxon>Eukaryota</taxon>
        <taxon>Fungi</taxon>
        <taxon>Dikarya</taxon>
        <taxon>Basidiomycota</taxon>
        <taxon>Agaricomycotina</taxon>
        <taxon>Agaricomycetes</taxon>
        <taxon>Agaricomycetidae</taxon>
        <taxon>Agaricales</taxon>
        <taxon>Agaricineae</taxon>
        <taxon>Agaricaceae</taxon>
        <taxon>Leucocoprinus</taxon>
    </lineage>
</organism>
<dbReference type="SUPFAM" id="SSF48264">
    <property type="entry name" value="Cytochrome P450"/>
    <property type="match status" value="1"/>
</dbReference>
<dbReference type="Pfam" id="PF00173">
    <property type="entry name" value="Cyt-b5"/>
    <property type="match status" value="1"/>
</dbReference>
<evidence type="ECO:0000256" key="3">
    <source>
        <dbReference type="ARBA" id="ARBA00004721"/>
    </source>
</evidence>
<dbReference type="EMBL" id="JAACJO010000020">
    <property type="protein sequence ID" value="KAF5348295.1"/>
    <property type="molecule type" value="Genomic_DNA"/>
</dbReference>
<dbReference type="InterPro" id="IPR001128">
    <property type="entry name" value="Cyt_P450"/>
</dbReference>
<gene>
    <name evidence="20" type="ORF">D9756_010512</name>
</gene>
<evidence type="ECO:0000259" key="19">
    <source>
        <dbReference type="PROSITE" id="PS50255"/>
    </source>
</evidence>
<evidence type="ECO:0000256" key="17">
    <source>
        <dbReference type="ARBA" id="ARBA00023160"/>
    </source>
</evidence>
<dbReference type="Proteomes" id="UP000559027">
    <property type="component" value="Unassembled WGS sequence"/>
</dbReference>
<evidence type="ECO:0000256" key="6">
    <source>
        <dbReference type="ARBA" id="ARBA00022516"/>
    </source>
</evidence>
<dbReference type="GO" id="GO:0005506">
    <property type="term" value="F:iron ion binding"/>
    <property type="evidence" value="ECO:0007669"/>
    <property type="project" value="InterPro"/>
</dbReference>
<dbReference type="PRINTS" id="PR00463">
    <property type="entry name" value="EP450I"/>
</dbReference>
<dbReference type="CDD" id="cd03505">
    <property type="entry name" value="Delta9-FADS-like"/>
    <property type="match status" value="1"/>
</dbReference>
<dbReference type="InterPro" id="IPR015876">
    <property type="entry name" value="Acyl-CoA_DS"/>
</dbReference>
<keyword evidence="21" id="KW-1185">Reference proteome</keyword>
<name>A0A8H5FSR0_9AGAR</name>
<keyword evidence="9 18" id="KW-0479">Metal-binding</keyword>
<dbReference type="GO" id="GO:0016020">
    <property type="term" value="C:membrane"/>
    <property type="evidence" value="ECO:0007669"/>
    <property type="project" value="UniProtKB-SubCell"/>
</dbReference>